<sequence length="259" mass="29425">MGHVRPQHVVDSALAASDAGMRDAANAAMHGVAVKTIRRWRRLYQRRGLPRGQAHTSAACPDCDGGALDEPAYAELLGWYLGDGHLSRGRRDVWNLHIYNDARYVHDNAVIAAIMRRVKPGGMPHTRLVPGCVITTVSWKHWICLLPQHGPGRKHERVIALEPWQEEIVERHSGPFLRGLLHSDGCRANNWTTRQVGGERRRYDYPRWQFSNRSEDILGLYTWALGLVDVPWRRSGRWCVSVSRREGVARLDDLVGPKR</sequence>
<protein>
    <recommendedName>
        <fullName evidence="3">Transcriptional regulator</fullName>
    </recommendedName>
</protein>
<dbReference type="PRINTS" id="PR00379">
    <property type="entry name" value="INTEIN"/>
</dbReference>
<dbReference type="EMBL" id="JACBZI010000001">
    <property type="protein sequence ID" value="NYI10536.1"/>
    <property type="molecule type" value="Genomic_DNA"/>
</dbReference>
<comment type="caution">
    <text evidence="1">The sequence shown here is derived from an EMBL/GenBank/DDBJ whole genome shotgun (WGS) entry which is preliminary data.</text>
</comment>
<dbReference type="Proteomes" id="UP000537326">
    <property type="component" value="Unassembled WGS sequence"/>
</dbReference>
<reference evidence="1 2" key="1">
    <citation type="submission" date="2020-07" db="EMBL/GenBank/DDBJ databases">
        <title>Sequencing the genomes of 1000 actinobacteria strains.</title>
        <authorList>
            <person name="Klenk H.-P."/>
        </authorList>
    </citation>
    <scope>NUCLEOTIDE SEQUENCE [LARGE SCALE GENOMIC DNA]</scope>
    <source>
        <strain evidence="1 2">DSM 18248</strain>
    </source>
</reference>
<gene>
    <name evidence="1" type="ORF">BKA05_002051</name>
</gene>
<dbReference type="InterPro" id="IPR027434">
    <property type="entry name" value="Homing_endonucl"/>
</dbReference>
<evidence type="ECO:0000313" key="2">
    <source>
        <dbReference type="Proteomes" id="UP000537326"/>
    </source>
</evidence>
<evidence type="ECO:0000313" key="1">
    <source>
        <dbReference type="EMBL" id="NYI10536.1"/>
    </source>
</evidence>
<keyword evidence="2" id="KW-1185">Reference proteome</keyword>
<accession>A0A7Y9YE33</accession>
<dbReference type="RefSeq" id="WP_179531354.1">
    <property type="nucleotide sequence ID" value="NZ_BAAAPP010000010.1"/>
</dbReference>
<name>A0A7Y9YE33_9ACTN</name>
<organism evidence="1 2">
    <name type="scientific">Nocardioides marinus</name>
    <dbReference type="NCBI Taxonomy" id="374514"/>
    <lineage>
        <taxon>Bacteria</taxon>
        <taxon>Bacillati</taxon>
        <taxon>Actinomycetota</taxon>
        <taxon>Actinomycetes</taxon>
        <taxon>Propionibacteriales</taxon>
        <taxon>Nocardioidaceae</taxon>
        <taxon>Nocardioides</taxon>
    </lineage>
</organism>
<evidence type="ECO:0008006" key="3">
    <source>
        <dbReference type="Google" id="ProtNLM"/>
    </source>
</evidence>
<dbReference type="AlphaFoldDB" id="A0A7Y9YE33"/>
<dbReference type="InterPro" id="IPR006142">
    <property type="entry name" value="INTEIN"/>
</dbReference>
<dbReference type="GO" id="GO:0016539">
    <property type="term" value="P:intein-mediated protein splicing"/>
    <property type="evidence" value="ECO:0007669"/>
    <property type="project" value="InterPro"/>
</dbReference>
<dbReference type="Gene3D" id="3.10.28.10">
    <property type="entry name" value="Homing endonucleases"/>
    <property type="match status" value="1"/>
</dbReference>
<proteinExistence type="predicted"/>